<dbReference type="PRINTS" id="PR00035">
    <property type="entry name" value="HTHGNTR"/>
</dbReference>
<dbReference type="SMART" id="SM00895">
    <property type="entry name" value="FCD"/>
    <property type="match status" value="1"/>
</dbReference>
<dbReference type="GO" id="GO:0003677">
    <property type="term" value="F:DNA binding"/>
    <property type="evidence" value="ECO:0007669"/>
    <property type="project" value="UniProtKB-KW"/>
</dbReference>
<dbReference type="Gene3D" id="1.10.10.10">
    <property type="entry name" value="Winged helix-like DNA-binding domain superfamily/Winged helix DNA-binding domain"/>
    <property type="match status" value="1"/>
</dbReference>
<dbReference type="InterPro" id="IPR036390">
    <property type="entry name" value="WH_DNA-bd_sf"/>
</dbReference>
<dbReference type="Proteomes" id="UP001620520">
    <property type="component" value="Unassembled WGS sequence"/>
</dbReference>
<evidence type="ECO:0000256" key="2">
    <source>
        <dbReference type="ARBA" id="ARBA00023125"/>
    </source>
</evidence>
<dbReference type="SMART" id="SM00345">
    <property type="entry name" value="HTH_GNTR"/>
    <property type="match status" value="1"/>
</dbReference>
<reference evidence="5 6" key="1">
    <citation type="submission" date="2024-10" db="EMBL/GenBank/DDBJ databases">
        <title>Novel secondary metabolite-producing bacteria for plant disease control.</title>
        <authorList>
            <person name="Chevrette M."/>
        </authorList>
    </citation>
    <scope>NUCLEOTIDE SEQUENCE [LARGE SCALE GENOMIC DNA]</scope>
    <source>
        <strain evidence="5 6">J30 TE3557</strain>
    </source>
</reference>
<keyword evidence="3" id="KW-0804">Transcription</keyword>
<evidence type="ECO:0000259" key="4">
    <source>
        <dbReference type="PROSITE" id="PS50949"/>
    </source>
</evidence>
<evidence type="ECO:0000313" key="5">
    <source>
        <dbReference type="EMBL" id="MFK4640446.1"/>
    </source>
</evidence>
<keyword evidence="2 5" id="KW-0238">DNA-binding</keyword>
<dbReference type="SUPFAM" id="SSF48008">
    <property type="entry name" value="GntR ligand-binding domain-like"/>
    <property type="match status" value="1"/>
</dbReference>
<dbReference type="Pfam" id="PF00392">
    <property type="entry name" value="GntR"/>
    <property type="match status" value="1"/>
</dbReference>
<keyword evidence="1" id="KW-0805">Transcription regulation</keyword>
<evidence type="ECO:0000256" key="3">
    <source>
        <dbReference type="ARBA" id="ARBA00023163"/>
    </source>
</evidence>
<dbReference type="PANTHER" id="PTHR43537:SF24">
    <property type="entry name" value="GLUCONATE OPERON TRANSCRIPTIONAL REPRESSOR"/>
    <property type="match status" value="1"/>
</dbReference>
<organism evidence="5 6">
    <name type="scientific">Paenarthrobacter histidinolovorans</name>
    <dbReference type="NCBI Taxonomy" id="43664"/>
    <lineage>
        <taxon>Bacteria</taxon>
        <taxon>Bacillati</taxon>
        <taxon>Actinomycetota</taxon>
        <taxon>Actinomycetes</taxon>
        <taxon>Micrococcales</taxon>
        <taxon>Micrococcaceae</taxon>
        <taxon>Paenarthrobacter</taxon>
    </lineage>
</organism>
<sequence>MSCFLPCMLGWNADRRRPAAAAYAVMKGSSTVVEAMPETGNGRDDEARAENVYQLVLEGIVTGKYAQGGRLRERELSEIYSVSRIPVREAIQRLEQDGFVETFPRRGAVVRQLTLTDVNELFDIRLCLETFAARMAATRVAEGSDGGRLEELMEASNAAIDEGRTEDVAVISAELHAEIVRLSGNRLLIESVKPLFGRMRWIFGLTHNRSNELQRDEHTELCNAILRGKPDLAYSLAYSHIELGREPVLSGLAETLEP</sequence>
<dbReference type="PANTHER" id="PTHR43537">
    <property type="entry name" value="TRANSCRIPTIONAL REGULATOR, GNTR FAMILY"/>
    <property type="match status" value="1"/>
</dbReference>
<comment type="caution">
    <text evidence="5">The sequence shown here is derived from an EMBL/GenBank/DDBJ whole genome shotgun (WGS) entry which is preliminary data.</text>
</comment>
<dbReference type="SUPFAM" id="SSF46785">
    <property type="entry name" value="Winged helix' DNA-binding domain"/>
    <property type="match status" value="1"/>
</dbReference>
<dbReference type="PROSITE" id="PS50949">
    <property type="entry name" value="HTH_GNTR"/>
    <property type="match status" value="1"/>
</dbReference>
<dbReference type="Gene3D" id="1.20.120.530">
    <property type="entry name" value="GntR ligand-binding domain-like"/>
    <property type="match status" value="1"/>
</dbReference>
<dbReference type="EMBL" id="JBIYEW010000003">
    <property type="protein sequence ID" value="MFK4640446.1"/>
    <property type="molecule type" value="Genomic_DNA"/>
</dbReference>
<dbReference type="InterPro" id="IPR036388">
    <property type="entry name" value="WH-like_DNA-bd_sf"/>
</dbReference>
<dbReference type="InterPro" id="IPR008920">
    <property type="entry name" value="TF_FadR/GntR_C"/>
</dbReference>
<protein>
    <submittedName>
        <fullName evidence="5">DNA-binding GntR family transcriptional regulator</fullName>
    </submittedName>
</protein>
<dbReference type="CDD" id="cd07377">
    <property type="entry name" value="WHTH_GntR"/>
    <property type="match status" value="1"/>
</dbReference>
<proteinExistence type="predicted"/>
<feature type="domain" description="HTH gntR-type" evidence="4">
    <location>
        <begin position="46"/>
        <end position="113"/>
    </location>
</feature>
<dbReference type="Pfam" id="PF07729">
    <property type="entry name" value="FCD"/>
    <property type="match status" value="1"/>
</dbReference>
<dbReference type="InterPro" id="IPR000524">
    <property type="entry name" value="Tscrpt_reg_HTH_GntR"/>
</dbReference>
<gene>
    <name evidence="5" type="ORF">ABIA52_003335</name>
</gene>
<accession>A0ABW8NA24</accession>
<keyword evidence="6" id="KW-1185">Reference proteome</keyword>
<name>A0ABW8NA24_9MICC</name>
<evidence type="ECO:0000256" key="1">
    <source>
        <dbReference type="ARBA" id="ARBA00023015"/>
    </source>
</evidence>
<dbReference type="InterPro" id="IPR011711">
    <property type="entry name" value="GntR_C"/>
</dbReference>
<evidence type="ECO:0000313" key="6">
    <source>
        <dbReference type="Proteomes" id="UP001620520"/>
    </source>
</evidence>